<keyword evidence="1" id="KW-0472">Membrane</keyword>
<evidence type="ECO:0000313" key="4">
    <source>
        <dbReference type="Proteomes" id="UP001227126"/>
    </source>
</evidence>
<evidence type="ECO:0000313" key="3">
    <source>
        <dbReference type="EMBL" id="MDK3075062.1"/>
    </source>
</evidence>
<comment type="caution">
    <text evidence="3">The sequence shown here is derived from an EMBL/GenBank/DDBJ whole genome shotgun (WGS) entry which is preliminary data.</text>
</comment>
<feature type="chain" id="PRO_5045958725" evidence="2">
    <location>
        <begin position="20"/>
        <end position="224"/>
    </location>
</feature>
<keyword evidence="1" id="KW-0812">Transmembrane</keyword>
<accession>A0ABT7FIU8</accession>
<keyword evidence="4" id="KW-1185">Reference proteome</keyword>
<keyword evidence="2" id="KW-0732">Signal</keyword>
<feature type="signal peptide" evidence="2">
    <location>
        <begin position="1"/>
        <end position="19"/>
    </location>
</feature>
<protein>
    <submittedName>
        <fullName evidence="3">VPLPA-CTERM sorting domain-containing protein</fullName>
    </submittedName>
</protein>
<organism evidence="3 4">
    <name type="scientific">Sedimentitalea xiamensis</name>
    <dbReference type="NCBI Taxonomy" id="3050037"/>
    <lineage>
        <taxon>Bacteria</taxon>
        <taxon>Pseudomonadati</taxon>
        <taxon>Pseudomonadota</taxon>
        <taxon>Alphaproteobacteria</taxon>
        <taxon>Rhodobacterales</taxon>
        <taxon>Paracoccaceae</taxon>
        <taxon>Sedimentitalea</taxon>
    </lineage>
</organism>
<gene>
    <name evidence="3" type="ORF">QO034_18390</name>
</gene>
<dbReference type="RefSeq" id="WP_284486991.1">
    <property type="nucleotide sequence ID" value="NZ_JASNJE010000029.1"/>
</dbReference>
<dbReference type="Proteomes" id="UP001227126">
    <property type="component" value="Unassembled WGS sequence"/>
</dbReference>
<evidence type="ECO:0000256" key="1">
    <source>
        <dbReference type="SAM" id="Phobius"/>
    </source>
</evidence>
<keyword evidence="1" id="KW-1133">Transmembrane helix</keyword>
<proteinExistence type="predicted"/>
<name>A0ABT7FIU8_9RHOB</name>
<evidence type="ECO:0000256" key="2">
    <source>
        <dbReference type="SAM" id="SignalP"/>
    </source>
</evidence>
<feature type="transmembrane region" description="Helical" evidence="1">
    <location>
        <begin position="190"/>
        <end position="209"/>
    </location>
</feature>
<reference evidence="3 4" key="1">
    <citation type="submission" date="2023-05" db="EMBL/GenBank/DDBJ databases">
        <title>Sedimentitalea sp. nov. JM2-8.</title>
        <authorList>
            <person name="Huang J."/>
        </authorList>
    </citation>
    <scope>NUCLEOTIDE SEQUENCE [LARGE SCALE GENOMIC DNA]</scope>
    <source>
        <strain evidence="3 4">JM2-8</strain>
    </source>
</reference>
<dbReference type="EMBL" id="JASNJE010000029">
    <property type="protein sequence ID" value="MDK3075062.1"/>
    <property type="molecule type" value="Genomic_DNA"/>
</dbReference>
<sequence>MKSIFTSFFAVMLAHPLHALTVTDQFTSGVPLVWSSQYGCQPVCSEQSPSIVYSHRFDNDMPRSWVPAYSPDMGRLERVSFAMDYSFRADDVDFVTVGATPTFWGEGYGSWTGPDAGFSGRHGSTETASYRWDLDADNLSGFASGAIYALTLVFDASGFSEHYSSPHHGGGDIGYDLTVTYHISPVPLPASFPLLAVVVLGLGALGIAAGRRRNGLELSASGCA</sequence>